<dbReference type="AlphaFoldDB" id="A0A1M6CPJ5"/>
<dbReference type="Proteomes" id="UP000183982">
    <property type="component" value="Unassembled WGS sequence"/>
</dbReference>
<dbReference type="EMBL" id="FQZQ01000002">
    <property type="protein sequence ID" value="SHI62638.1"/>
    <property type="molecule type" value="Genomic_DNA"/>
</dbReference>
<accession>A0A1M6CPJ5</accession>
<dbReference type="RefSeq" id="WP_245815121.1">
    <property type="nucleotide sequence ID" value="NZ_FQZQ01000002.1"/>
</dbReference>
<keyword evidence="2" id="KW-0732">Signal</keyword>
<feature type="signal peptide" evidence="2">
    <location>
        <begin position="1"/>
        <end position="18"/>
    </location>
</feature>
<dbReference type="InterPro" id="IPR009683">
    <property type="entry name" value="Extensin-like_C"/>
</dbReference>
<evidence type="ECO:0000313" key="4">
    <source>
        <dbReference type="EMBL" id="SHI62638.1"/>
    </source>
</evidence>
<evidence type="ECO:0000313" key="5">
    <source>
        <dbReference type="Proteomes" id="UP000183982"/>
    </source>
</evidence>
<name>A0A1M6CPJ5_9RHOB</name>
<evidence type="ECO:0000259" key="3">
    <source>
        <dbReference type="Pfam" id="PF06904"/>
    </source>
</evidence>
<feature type="compositionally biased region" description="Low complexity" evidence="1">
    <location>
        <begin position="75"/>
        <end position="86"/>
    </location>
</feature>
<feature type="region of interest" description="Disordered" evidence="1">
    <location>
        <begin position="75"/>
        <end position="118"/>
    </location>
</feature>
<keyword evidence="5" id="KW-1185">Reference proteome</keyword>
<dbReference type="STRING" id="1470563.SAMN05444000_102111"/>
<sequence>MIRWAGIVVLLLTSVAQANAPASSRRPVAREDVFPAALPSLAPERSLRPKKRSYAVQRRAQMAGAATTAVVATPKQTAPKPAAQPQMNSARSAVAPARDAEPIVSARRKGTKDSGIGKVCKDRKLKGAKVGKVPGKLNGCGIKKGAIKLYSVSGVTLSQPVVMECDTAKALKKWVEGGMDKSVGRYGGGVVELKVAAGYSCRTRNSRPGAKISEHGKGRAIDISGFELKNGNTISVLNDWSRGKKGRILKKMHKEACGPFGTVLGPKADRYHKDHFHFDVAKHRGGSYCR</sequence>
<feature type="chain" id="PRO_5012319276" evidence="2">
    <location>
        <begin position="19"/>
        <end position="290"/>
    </location>
</feature>
<evidence type="ECO:0000256" key="2">
    <source>
        <dbReference type="SAM" id="SignalP"/>
    </source>
</evidence>
<feature type="domain" description="Extensin-like C-terminal" evidence="3">
    <location>
        <begin position="138"/>
        <end position="290"/>
    </location>
</feature>
<evidence type="ECO:0000256" key="1">
    <source>
        <dbReference type="SAM" id="MobiDB-lite"/>
    </source>
</evidence>
<proteinExistence type="predicted"/>
<reference evidence="5" key="1">
    <citation type="submission" date="2016-11" db="EMBL/GenBank/DDBJ databases">
        <authorList>
            <person name="Varghese N."/>
            <person name="Submissions S."/>
        </authorList>
    </citation>
    <scope>NUCLEOTIDE SEQUENCE [LARGE SCALE GENOMIC DNA]</scope>
    <source>
        <strain evidence="5">DSM 100564</strain>
    </source>
</reference>
<organism evidence="4 5">
    <name type="scientific">Shimia gijangensis</name>
    <dbReference type="NCBI Taxonomy" id="1470563"/>
    <lineage>
        <taxon>Bacteria</taxon>
        <taxon>Pseudomonadati</taxon>
        <taxon>Pseudomonadota</taxon>
        <taxon>Alphaproteobacteria</taxon>
        <taxon>Rhodobacterales</taxon>
        <taxon>Roseobacteraceae</taxon>
    </lineage>
</organism>
<dbReference type="Pfam" id="PF06904">
    <property type="entry name" value="Extensin-like_C"/>
    <property type="match status" value="1"/>
</dbReference>
<gene>
    <name evidence="4" type="ORF">SAMN05444000_102111</name>
</gene>
<protein>
    <submittedName>
        <fullName evidence="4">Uncharacterized conserved protein</fullName>
    </submittedName>
</protein>